<dbReference type="GO" id="GO:0005737">
    <property type="term" value="C:cytoplasm"/>
    <property type="evidence" value="ECO:0007669"/>
    <property type="project" value="TreeGrafter"/>
</dbReference>
<dbReference type="Pfam" id="PF00550">
    <property type="entry name" value="PP-binding"/>
    <property type="match status" value="1"/>
</dbReference>
<gene>
    <name evidence="3" type="ORF">SAMN05444170_4863</name>
</gene>
<keyword evidence="3" id="KW-0436">Ligase</keyword>
<feature type="region of interest" description="Disordered" evidence="1">
    <location>
        <begin position="359"/>
        <end position="379"/>
    </location>
</feature>
<protein>
    <submittedName>
        <fullName evidence="3">Acyl-CoA synthetase (AMP-forming)/AMP-acid ligase II</fullName>
    </submittedName>
</protein>
<dbReference type="OrthoDB" id="9803968at2"/>
<name>A0A1M7UFQ4_9BRAD</name>
<dbReference type="Gene3D" id="3.30.559.10">
    <property type="entry name" value="Chloramphenicol acetyltransferase-like domain"/>
    <property type="match status" value="1"/>
</dbReference>
<dbReference type="Gene3D" id="3.30.559.30">
    <property type="entry name" value="Nonribosomal peptide synthetase, condensation domain"/>
    <property type="match status" value="1"/>
</dbReference>
<dbReference type="Pfam" id="PF00668">
    <property type="entry name" value="Condensation"/>
    <property type="match status" value="1"/>
</dbReference>
<evidence type="ECO:0000259" key="2">
    <source>
        <dbReference type="PROSITE" id="PS50075"/>
    </source>
</evidence>
<dbReference type="InterPro" id="IPR023213">
    <property type="entry name" value="CAT-like_dom_sf"/>
</dbReference>
<dbReference type="Gene3D" id="3.30.300.30">
    <property type="match status" value="1"/>
</dbReference>
<dbReference type="InterPro" id="IPR020845">
    <property type="entry name" value="AMP-binding_CS"/>
</dbReference>
<feature type="domain" description="Carrier" evidence="2">
    <location>
        <begin position="560"/>
        <end position="635"/>
    </location>
</feature>
<accession>A0A1M7UFQ4</accession>
<dbReference type="SUPFAM" id="SSF52777">
    <property type="entry name" value="CoA-dependent acyltransferases"/>
    <property type="match status" value="2"/>
</dbReference>
<dbReference type="CDD" id="cd19531">
    <property type="entry name" value="LCL_NRPS-like"/>
    <property type="match status" value="1"/>
</dbReference>
<dbReference type="GO" id="GO:0031177">
    <property type="term" value="F:phosphopantetheine binding"/>
    <property type="evidence" value="ECO:0007669"/>
    <property type="project" value="TreeGrafter"/>
</dbReference>
<proteinExistence type="predicted"/>
<dbReference type="PANTHER" id="PTHR45527">
    <property type="entry name" value="NONRIBOSOMAL PEPTIDE SYNTHETASE"/>
    <property type="match status" value="1"/>
</dbReference>
<dbReference type="AlphaFoldDB" id="A0A1M7UFQ4"/>
<dbReference type="InterPro" id="IPR001242">
    <property type="entry name" value="Condensation_dom"/>
</dbReference>
<dbReference type="Gene3D" id="3.40.50.12780">
    <property type="entry name" value="N-terminal domain of ligase-like"/>
    <property type="match status" value="1"/>
</dbReference>
<dbReference type="Proteomes" id="UP000184096">
    <property type="component" value="Chromosome I"/>
</dbReference>
<sequence>MIAAENTGTIDVKGPNATGQCRIGADLSEISIQSKRDDLVKDGGRYAAIADLLFDHGQTSPDRAAILAPGRDPMTHGALWTQTRDVVRALRNLGVGRTDRVAVVLPGGPEAAVAMVTVAASSVCVPLNQALTEDEYGRYLGELRLKALLTSADANPAGRRVAQAMGISVIDILPQTNQGAGSFRIAGETAPRPSDGEFASGTDDAFILLTSGSTSSPKTVPLTHASVCLSAGNVGDNLSLGPRDRLLNVLPLYHGHGLISGLLAALVAGSSVVCTPGFDATRFFDWLAEFRPSWYTAVPAIHQAILAVAAPHREAAKRSSLRLVRSASTSLARQTLNGLEALFGVPVVDTFGMTEAATQVAANPPHRRKPGSVGPAAGPEIAILDSQGRQLPAGKRGELALRGPTITRGYDNDPAATASSFQNGWFRTGDIGYLDTDAYLFIVGRLKEIIHKGAQKVAPAEVEAALLGHPDVADAAVFAVPHDRLGSDVAAAVVLRPGAKADVQGLRDFAREHLAGFKVPGVIRIATEIPKGAGGKIKRGELQAAFSSSTEDRQTVETAPRRSTLEQKLASAWAEILDVGHIGFDQDVLALGVDSLAMTQMILRIKEDFGVEFTFDDIFEAPTVAALALRVESSQKRSRCQPARSGDLPEGSVRAKRHGIQPLSIVQERMLRIERKLPGLPQFNLPFAYRLQGPLDVAALKRSLASVMRRHASLRTAFGWRKGVPVALVMPEGEVKARLTVKDLSLRTLKKSARVKRLLLLKAKLEIEQKSLKRIDTDQAPLFRASLFRLDAEEHVLLLVFHDIIIDGWSVTVFMEELSELYSAEVDGRDAALGEAKFQFFDFADWQREWSTSNAAKRQLAQWKGNLEGFSPLFGDPAIGIGDELVSRVIAQPFQISSALAAQLRGLSHDQGVTLFTSLLTAFKALLSLRSGRDDICVATLMANRAELGRERVIGPFAGTTLIRTRIDPNLTFGEALGRVRQAVSEAYNKQELPFDILAARLAEETGLSPSSLVQIYFVLQVGFRRPLKLSNITVRRFIHQEGRTVMPIDRAWLSMTLRETSPGITGLCEHKDELLKTKATLDWVKDYRKFLAKAVAKPHWQLGRLAEI</sequence>
<dbReference type="InterPro" id="IPR000873">
    <property type="entry name" value="AMP-dep_synth/lig_dom"/>
</dbReference>
<dbReference type="EMBL" id="LT670849">
    <property type="protein sequence ID" value="SHN81687.1"/>
    <property type="molecule type" value="Genomic_DNA"/>
</dbReference>
<dbReference type="RefSeq" id="WP_072821674.1">
    <property type="nucleotide sequence ID" value="NZ_LT670849.1"/>
</dbReference>
<dbReference type="InterPro" id="IPR025110">
    <property type="entry name" value="AMP-bd_C"/>
</dbReference>
<keyword evidence="4" id="KW-1185">Reference proteome</keyword>
<dbReference type="GO" id="GO:0043041">
    <property type="term" value="P:amino acid activation for nonribosomal peptide biosynthetic process"/>
    <property type="evidence" value="ECO:0007669"/>
    <property type="project" value="TreeGrafter"/>
</dbReference>
<dbReference type="Gene3D" id="1.10.1200.10">
    <property type="entry name" value="ACP-like"/>
    <property type="match status" value="1"/>
</dbReference>
<dbReference type="InterPro" id="IPR009081">
    <property type="entry name" value="PP-bd_ACP"/>
</dbReference>
<dbReference type="PROSITE" id="PS50075">
    <property type="entry name" value="CARRIER"/>
    <property type="match status" value="1"/>
</dbReference>
<dbReference type="PANTHER" id="PTHR45527:SF1">
    <property type="entry name" value="FATTY ACID SYNTHASE"/>
    <property type="match status" value="1"/>
</dbReference>
<dbReference type="GO" id="GO:0044550">
    <property type="term" value="P:secondary metabolite biosynthetic process"/>
    <property type="evidence" value="ECO:0007669"/>
    <property type="project" value="TreeGrafter"/>
</dbReference>
<evidence type="ECO:0000256" key="1">
    <source>
        <dbReference type="SAM" id="MobiDB-lite"/>
    </source>
</evidence>
<evidence type="ECO:0000313" key="3">
    <source>
        <dbReference type="EMBL" id="SHN81687.1"/>
    </source>
</evidence>
<organism evidence="3 4">
    <name type="scientific">Bradyrhizobium erythrophlei</name>
    <dbReference type="NCBI Taxonomy" id="1437360"/>
    <lineage>
        <taxon>Bacteria</taxon>
        <taxon>Pseudomonadati</taxon>
        <taxon>Pseudomonadota</taxon>
        <taxon>Alphaproteobacteria</taxon>
        <taxon>Hyphomicrobiales</taxon>
        <taxon>Nitrobacteraceae</taxon>
        <taxon>Bradyrhizobium</taxon>
    </lineage>
</organism>
<evidence type="ECO:0000313" key="4">
    <source>
        <dbReference type="Proteomes" id="UP000184096"/>
    </source>
</evidence>
<dbReference type="Pfam" id="PF00501">
    <property type="entry name" value="AMP-binding"/>
    <property type="match status" value="1"/>
</dbReference>
<dbReference type="SUPFAM" id="SSF47336">
    <property type="entry name" value="ACP-like"/>
    <property type="match status" value="1"/>
</dbReference>
<reference evidence="4" key="1">
    <citation type="submission" date="2016-11" db="EMBL/GenBank/DDBJ databases">
        <authorList>
            <person name="Varghese N."/>
            <person name="Submissions S."/>
        </authorList>
    </citation>
    <scope>NUCLEOTIDE SEQUENCE [LARGE SCALE GENOMIC DNA]</scope>
    <source>
        <strain evidence="4">GAS401</strain>
    </source>
</reference>
<dbReference type="PROSITE" id="PS00455">
    <property type="entry name" value="AMP_BINDING"/>
    <property type="match status" value="1"/>
</dbReference>
<dbReference type="InterPro" id="IPR042099">
    <property type="entry name" value="ANL_N_sf"/>
</dbReference>
<dbReference type="GO" id="GO:0016874">
    <property type="term" value="F:ligase activity"/>
    <property type="evidence" value="ECO:0007669"/>
    <property type="project" value="UniProtKB-KW"/>
</dbReference>
<dbReference type="Pfam" id="PF13193">
    <property type="entry name" value="AMP-binding_C"/>
    <property type="match status" value="1"/>
</dbReference>
<dbReference type="SUPFAM" id="SSF56801">
    <property type="entry name" value="Acetyl-CoA synthetase-like"/>
    <property type="match status" value="1"/>
</dbReference>
<dbReference type="InterPro" id="IPR045851">
    <property type="entry name" value="AMP-bd_C_sf"/>
</dbReference>
<dbReference type="InterPro" id="IPR036736">
    <property type="entry name" value="ACP-like_sf"/>
</dbReference>